<dbReference type="SUPFAM" id="SSF53098">
    <property type="entry name" value="Ribonuclease H-like"/>
    <property type="match status" value="1"/>
</dbReference>
<name>A0A9N9TL66_PHYSR</name>
<evidence type="ECO:0000313" key="12">
    <source>
        <dbReference type="Proteomes" id="UP001153712"/>
    </source>
</evidence>
<dbReference type="Gene3D" id="2.170.260.10">
    <property type="entry name" value="paz domain"/>
    <property type="match status" value="1"/>
</dbReference>
<comment type="similarity">
    <text evidence="7">Belongs to the argonaute family. Piwi subfamily.</text>
</comment>
<dbReference type="Pfam" id="PF02171">
    <property type="entry name" value="Piwi"/>
    <property type="match status" value="1"/>
</dbReference>
<evidence type="ECO:0000256" key="7">
    <source>
        <dbReference type="ARBA" id="ARBA00038291"/>
    </source>
</evidence>
<dbReference type="FunFam" id="2.170.260.10:FF:000003">
    <property type="entry name" value="Piwi-like RNA-mediated gene silencing 2"/>
    <property type="match status" value="1"/>
</dbReference>
<dbReference type="GO" id="GO:0030154">
    <property type="term" value="P:cell differentiation"/>
    <property type="evidence" value="ECO:0007669"/>
    <property type="project" value="UniProtKB-KW"/>
</dbReference>
<dbReference type="SMART" id="SM00950">
    <property type="entry name" value="Piwi"/>
    <property type="match status" value="1"/>
</dbReference>
<evidence type="ECO:0000256" key="8">
    <source>
        <dbReference type="SAM" id="MobiDB-lite"/>
    </source>
</evidence>
<comment type="subcellular location">
    <subcellularLocation>
        <location evidence="1">Cytoplasm</location>
    </subcellularLocation>
</comment>
<evidence type="ECO:0000256" key="4">
    <source>
        <dbReference type="ARBA" id="ARBA00022782"/>
    </source>
</evidence>
<evidence type="ECO:0000256" key="2">
    <source>
        <dbReference type="ARBA" id="ARBA00022473"/>
    </source>
</evidence>
<evidence type="ECO:0000256" key="3">
    <source>
        <dbReference type="ARBA" id="ARBA00022490"/>
    </source>
</evidence>
<dbReference type="AlphaFoldDB" id="A0A9N9TL66"/>
<dbReference type="Pfam" id="PF02170">
    <property type="entry name" value="PAZ"/>
    <property type="match status" value="1"/>
</dbReference>
<keyword evidence="4" id="KW-0221">Differentiation</keyword>
<evidence type="ECO:0000259" key="10">
    <source>
        <dbReference type="PROSITE" id="PS50822"/>
    </source>
</evidence>
<dbReference type="Pfam" id="PF23278">
    <property type="entry name" value="Piwi_N"/>
    <property type="match status" value="1"/>
</dbReference>
<evidence type="ECO:0000256" key="5">
    <source>
        <dbReference type="ARBA" id="ARBA00022884"/>
    </source>
</evidence>
<dbReference type="OrthoDB" id="445936at2759"/>
<reference evidence="11" key="1">
    <citation type="submission" date="2022-01" db="EMBL/GenBank/DDBJ databases">
        <authorList>
            <person name="King R."/>
        </authorList>
    </citation>
    <scope>NUCLEOTIDE SEQUENCE</scope>
</reference>
<keyword evidence="5" id="KW-0694">RNA-binding</keyword>
<dbReference type="InterPro" id="IPR036085">
    <property type="entry name" value="PAZ_dom_sf"/>
</dbReference>
<protein>
    <recommendedName>
        <fullName evidence="13">Argonaute 3</fullName>
    </recommendedName>
</protein>
<feature type="domain" description="PAZ" evidence="9">
    <location>
        <begin position="278"/>
        <end position="393"/>
    </location>
</feature>
<dbReference type="Gene3D" id="3.40.50.2300">
    <property type="match status" value="1"/>
</dbReference>
<evidence type="ECO:0000256" key="1">
    <source>
        <dbReference type="ARBA" id="ARBA00004496"/>
    </source>
</evidence>
<proteinExistence type="inferred from homology"/>
<dbReference type="GO" id="GO:0003723">
    <property type="term" value="F:RNA binding"/>
    <property type="evidence" value="ECO:0007669"/>
    <property type="project" value="UniProtKB-KW"/>
</dbReference>
<keyword evidence="3" id="KW-0963">Cytoplasm</keyword>
<dbReference type="FunFam" id="3.30.420.10:FF:000014">
    <property type="entry name" value="Piwi-like RNA-mediated gene silencing 1"/>
    <property type="match status" value="1"/>
</dbReference>
<evidence type="ECO:0000259" key="9">
    <source>
        <dbReference type="PROSITE" id="PS50821"/>
    </source>
</evidence>
<dbReference type="GO" id="GO:0140965">
    <property type="term" value="P:secondary piRNA processing"/>
    <property type="evidence" value="ECO:0007669"/>
    <property type="project" value="UniProtKB-ARBA"/>
</dbReference>
<keyword evidence="2" id="KW-0217">Developmental protein</keyword>
<feature type="domain" description="Piwi" evidence="10">
    <location>
        <begin position="557"/>
        <end position="844"/>
    </location>
</feature>
<dbReference type="InterPro" id="IPR003100">
    <property type="entry name" value="PAZ_dom"/>
</dbReference>
<organism evidence="11 12">
    <name type="scientific">Phyllotreta striolata</name>
    <name type="common">Striped flea beetle</name>
    <name type="synonym">Crioceris striolata</name>
    <dbReference type="NCBI Taxonomy" id="444603"/>
    <lineage>
        <taxon>Eukaryota</taxon>
        <taxon>Metazoa</taxon>
        <taxon>Ecdysozoa</taxon>
        <taxon>Arthropoda</taxon>
        <taxon>Hexapoda</taxon>
        <taxon>Insecta</taxon>
        <taxon>Pterygota</taxon>
        <taxon>Neoptera</taxon>
        <taxon>Endopterygota</taxon>
        <taxon>Coleoptera</taxon>
        <taxon>Polyphaga</taxon>
        <taxon>Cucujiformia</taxon>
        <taxon>Chrysomeloidea</taxon>
        <taxon>Chrysomelidae</taxon>
        <taxon>Galerucinae</taxon>
        <taxon>Alticini</taxon>
        <taxon>Phyllotreta</taxon>
    </lineage>
</organism>
<dbReference type="InterPro" id="IPR036397">
    <property type="entry name" value="RNaseH_sf"/>
</dbReference>
<keyword evidence="6" id="KW-0943">RNA-mediated gene silencing</keyword>
<dbReference type="Gene3D" id="3.30.420.10">
    <property type="entry name" value="Ribonuclease H-like superfamily/Ribonuclease H"/>
    <property type="match status" value="1"/>
</dbReference>
<dbReference type="PROSITE" id="PS50822">
    <property type="entry name" value="PIWI"/>
    <property type="match status" value="1"/>
</dbReference>
<dbReference type="CDD" id="cd04658">
    <property type="entry name" value="Piwi_piwi-like_Euk"/>
    <property type="match status" value="1"/>
</dbReference>
<dbReference type="PROSITE" id="PS50821">
    <property type="entry name" value="PAZ"/>
    <property type="match status" value="1"/>
</dbReference>
<dbReference type="GO" id="GO:0005737">
    <property type="term" value="C:cytoplasm"/>
    <property type="evidence" value="ECO:0007669"/>
    <property type="project" value="UniProtKB-SubCell"/>
</dbReference>
<dbReference type="EMBL" id="OU900095">
    <property type="protein sequence ID" value="CAG9858425.1"/>
    <property type="molecule type" value="Genomic_DNA"/>
</dbReference>
<dbReference type="PANTHER" id="PTHR22891">
    <property type="entry name" value="EUKARYOTIC TRANSLATION INITIATION FACTOR 2C"/>
    <property type="match status" value="1"/>
</dbReference>
<evidence type="ECO:0000256" key="6">
    <source>
        <dbReference type="ARBA" id="ARBA00023158"/>
    </source>
</evidence>
<dbReference type="InterPro" id="IPR003165">
    <property type="entry name" value="Piwi"/>
</dbReference>
<feature type="region of interest" description="Disordered" evidence="8">
    <location>
        <begin position="23"/>
        <end position="44"/>
    </location>
</feature>
<evidence type="ECO:0000313" key="11">
    <source>
        <dbReference type="EMBL" id="CAG9858425.1"/>
    </source>
</evidence>
<dbReference type="Proteomes" id="UP001153712">
    <property type="component" value="Chromosome 2"/>
</dbReference>
<accession>A0A9N9TL66</accession>
<gene>
    <name evidence="11" type="ORF">PHYEVI_LOCUS4814</name>
</gene>
<keyword evidence="12" id="KW-1185">Reference proteome</keyword>
<dbReference type="SUPFAM" id="SSF101690">
    <property type="entry name" value="PAZ domain"/>
    <property type="match status" value="1"/>
</dbReference>
<dbReference type="CDD" id="cd02845">
    <property type="entry name" value="PAZ_piwi_like"/>
    <property type="match status" value="1"/>
</dbReference>
<sequence>MDQQPPKGRGAAILARLQAKKLEKSVGAESEAPPVEEPPKPKGRAAILQRIKDKKLLRPGTSSQDVESTAASVEVQQEEVESVAASVSSMSFKEKEPVHFKGEDGKPILLSANYIKLIVDKNKGVFEYEVKFTPELDAKNKRLRCVHQVTKECGLKKVFDGGSLLYLPEKITDTSKVFTTTIDGPESSQEVAVTMIYKRKKNMGERECLHLYNVLFKRIMHTLLYHQIGRNYFDTKHNYLIPQHKLEIYPGFAVSVDELEDGLMICLDTQHKVIRTQTVYELLNELKSAHPDMRRFKEQVVANVIGSCIFTRYSNKTYTIQDVAWDMTPKDTFPTRDGGEISFIDYFKRQYDITIRDLNQPLLIHRKSVMVPGSSEKVERMVCLIPEISYLTGMSDNMRNDFTIMKDVAQFTRVTPNQRIAALKTYLSNVKKCEQAQEILADWGLKVADDSLQLPGRQLENELVYFGDGKQVRSMNGDWSRAAGDNKLIGPVDMTNWMLFYTQKDTAYAENFVDLMCRLAGPMGCIIKRPKMVKLPDDRTDTYLKSFQENIRKDIEVCVFICPTARSDRYNVIKNLTCVQYPVACQVINSRTLSNQKKVRGIVQKIAQQMTCKLGGTLWTVRFPFKGWMICGMDVYHGGPNGQSVFGLVASLNESISRWFSVAVFQQKELSDHLKGAFTKALEMWRNVNGFIPKRIVVVRDGVGDGQLEQCKRYEIEQMESILKQLEFDTTICFIVVQKRINTRLFALGNGGCENPPSGTIMDNTITRRYLHDFFLVPQSVRQGTVNPTHYIVLHDTCGLKPDHVQRLCYKLCHLYYNWSGTIRVPAPCQYAHKLASLVGQNIKKAPSNQLSDKLFYL</sequence>
<dbReference type="InterPro" id="IPR012337">
    <property type="entry name" value="RNaseH-like_sf"/>
</dbReference>
<evidence type="ECO:0008006" key="13">
    <source>
        <dbReference type="Google" id="ProtNLM"/>
    </source>
</evidence>
<dbReference type="SMART" id="SM00949">
    <property type="entry name" value="PAZ"/>
    <property type="match status" value="1"/>
</dbReference>